<feature type="domain" description="HAMP" evidence="12">
    <location>
        <begin position="363"/>
        <end position="415"/>
    </location>
</feature>
<evidence type="ECO:0000256" key="2">
    <source>
        <dbReference type="ARBA" id="ARBA00022475"/>
    </source>
</evidence>
<evidence type="ECO:0000256" key="7">
    <source>
        <dbReference type="ARBA" id="ARBA00023224"/>
    </source>
</evidence>
<dbReference type="SUPFAM" id="SSF58104">
    <property type="entry name" value="Methyl-accepting chemotaxis protein (MCP) signaling domain"/>
    <property type="match status" value="1"/>
</dbReference>
<dbReference type="KEGG" id="plv:ERIC2_c27610"/>
<keyword evidence="7 9" id="KW-0807">Transducer</keyword>
<dbReference type="SMART" id="SM00283">
    <property type="entry name" value="MA"/>
    <property type="match status" value="1"/>
</dbReference>
<evidence type="ECO:0000256" key="4">
    <source>
        <dbReference type="ARBA" id="ARBA00022692"/>
    </source>
</evidence>
<keyword evidence="5 10" id="KW-1133">Transmembrane helix</keyword>
<dbReference type="InterPro" id="IPR003660">
    <property type="entry name" value="HAMP_dom"/>
</dbReference>
<dbReference type="PATRIC" id="fig|697284.3.peg.2604"/>
<dbReference type="InterPro" id="IPR033479">
    <property type="entry name" value="dCache_1"/>
</dbReference>
<evidence type="ECO:0000313" key="13">
    <source>
        <dbReference type="EMBL" id="AHD06544.1"/>
    </source>
</evidence>
<keyword evidence="4 10" id="KW-0812">Transmembrane</keyword>
<proteinExistence type="inferred from homology"/>
<evidence type="ECO:0000256" key="10">
    <source>
        <dbReference type="SAM" id="Phobius"/>
    </source>
</evidence>
<dbReference type="AlphaFoldDB" id="V9W9G4"/>
<comment type="subcellular location">
    <subcellularLocation>
        <location evidence="1">Cell membrane</location>
        <topology evidence="1">Multi-pass membrane protein</topology>
    </subcellularLocation>
</comment>
<dbReference type="CDD" id="cd18773">
    <property type="entry name" value="PDC1_HK_sensor"/>
    <property type="match status" value="1"/>
</dbReference>
<evidence type="ECO:0000313" key="14">
    <source>
        <dbReference type="Proteomes" id="UP000029431"/>
    </source>
</evidence>
<evidence type="ECO:0000256" key="6">
    <source>
        <dbReference type="ARBA" id="ARBA00023136"/>
    </source>
</evidence>
<keyword evidence="3" id="KW-0145">Chemotaxis</keyword>
<dbReference type="Gene3D" id="6.10.340.10">
    <property type="match status" value="1"/>
</dbReference>
<dbReference type="Pfam" id="PF00672">
    <property type="entry name" value="HAMP"/>
    <property type="match status" value="1"/>
</dbReference>
<keyword evidence="6 10" id="KW-0472">Membrane</keyword>
<dbReference type="Gene3D" id="1.10.287.950">
    <property type="entry name" value="Methyl-accepting chemotaxis protein"/>
    <property type="match status" value="1"/>
</dbReference>
<dbReference type="SMART" id="SM00304">
    <property type="entry name" value="HAMP"/>
    <property type="match status" value="1"/>
</dbReference>
<dbReference type="Pfam" id="PF00015">
    <property type="entry name" value="MCPsignal"/>
    <property type="match status" value="1"/>
</dbReference>
<dbReference type="PROSITE" id="PS50111">
    <property type="entry name" value="CHEMOTAXIS_TRANSDUC_2"/>
    <property type="match status" value="1"/>
</dbReference>
<evidence type="ECO:0000259" key="11">
    <source>
        <dbReference type="PROSITE" id="PS50111"/>
    </source>
</evidence>
<dbReference type="GO" id="GO:0007165">
    <property type="term" value="P:signal transduction"/>
    <property type="evidence" value="ECO:0007669"/>
    <property type="project" value="UniProtKB-KW"/>
</dbReference>
<protein>
    <submittedName>
        <fullName evidence="13">Methyl-accepting chemotaxis protein McpC</fullName>
    </submittedName>
</protein>
<feature type="transmembrane region" description="Helical" evidence="10">
    <location>
        <begin position="338"/>
        <end position="366"/>
    </location>
</feature>
<name>V9W9G4_9BACL</name>
<dbReference type="PROSITE" id="PS50885">
    <property type="entry name" value="HAMP"/>
    <property type="match status" value="1"/>
</dbReference>
<comment type="similarity">
    <text evidence="8">Belongs to the methyl-accepting chemotaxis (MCP) protein family.</text>
</comment>
<keyword evidence="2" id="KW-1003">Cell membrane</keyword>
<accession>V9W9G4</accession>
<keyword evidence="14" id="KW-1185">Reference proteome</keyword>
<evidence type="ECO:0000256" key="3">
    <source>
        <dbReference type="ARBA" id="ARBA00022500"/>
    </source>
</evidence>
<evidence type="ECO:0000256" key="8">
    <source>
        <dbReference type="ARBA" id="ARBA00029447"/>
    </source>
</evidence>
<reference evidence="13 14" key="1">
    <citation type="journal article" date="2014" name="PLoS ONE">
        <title>How to Kill the Honey Bee Larva: Genomic Potential and Virulence Mechanisms of Paenibacillus larvae.</title>
        <authorList>
            <person name="Djukic M."/>
            <person name="Brzuszkiewicz E."/>
            <person name="Funfhaus A."/>
            <person name="Voss J."/>
            <person name="Gollnow K."/>
            <person name="Poppinga L."/>
            <person name="Liesegang H."/>
            <person name="Garcia-Gonzalez E."/>
            <person name="Genersch E."/>
            <person name="Daniel R."/>
        </authorList>
    </citation>
    <scope>NUCLEOTIDE SEQUENCE [LARGE SCALE GENOMIC DNA]</scope>
    <source>
        <strain evidence="13 14">DSM 25430</strain>
    </source>
</reference>
<feature type="transmembrane region" description="Helical" evidence="10">
    <location>
        <begin position="57"/>
        <end position="79"/>
    </location>
</feature>
<dbReference type="HOGENOM" id="CLU_000445_107_19_9"/>
<organism evidence="13 14">
    <name type="scientific">Paenibacillus larvae subsp. larvae DSM 25430</name>
    <dbReference type="NCBI Taxonomy" id="697284"/>
    <lineage>
        <taxon>Bacteria</taxon>
        <taxon>Bacillati</taxon>
        <taxon>Bacillota</taxon>
        <taxon>Bacilli</taxon>
        <taxon>Bacillales</taxon>
        <taxon>Paenibacillaceae</taxon>
        <taxon>Paenibacillus</taxon>
    </lineage>
</organism>
<dbReference type="CDD" id="cd06225">
    <property type="entry name" value="HAMP"/>
    <property type="match status" value="1"/>
</dbReference>
<dbReference type="InterPro" id="IPR004089">
    <property type="entry name" value="MCPsignal_dom"/>
</dbReference>
<dbReference type="GO" id="GO:0005886">
    <property type="term" value="C:plasma membrane"/>
    <property type="evidence" value="ECO:0007669"/>
    <property type="project" value="UniProtKB-SubCell"/>
</dbReference>
<evidence type="ECO:0000256" key="1">
    <source>
        <dbReference type="ARBA" id="ARBA00004651"/>
    </source>
</evidence>
<dbReference type="Gene3D" id="3.30.450.20">
    <property type="entry name" value="PAS domain"/>
    <property type="match status" value="2"/>
</dbReference>
<dbReference type="EMBL" id="CP003355">
    <property type="protein sequence ID" value="AHD06544.1"/>
    <property type="molecule type" value="Genomic_DNA"/>
</dbReference>
<evidence type="ECO:0000259" key="12">
    <source>
        <dbReference type="PROSITE" id="PS50885"/>
    </source>
</evidence>
<dbReference type="PANTHER" id="PTHR32089:SF114">
    <property type="entry name" value="METHYL-ACCEPTING CHEMOTAXIS PROTEIN MCPB"/>
    <property type="match status" value="1"/>
</dbReference>
<dbReference type="Proteomes" id="UP000029431">
    <property type="component" value="Chromosome"/>
</dbReference>
<dbReference type="eggNOG" id="COG0840">
    <property type="taxonomic scope" value="Bacteria"/>
</dbReference>
<evidence type="ECO:0000256" key="5">
    <source>
        <dbReference type="ARBA" id="ARBA00022989"/>
    </source>
</evidence>
<evidence type="ECO:0000256" key="9">
    <source>
        <dbReference type="PROSITE-ProRule" id="PRU00284"/>
    </source>
</evidence>
<dbReference type="GO" id="GO:0006935">
    <property type="term" value="P:chemotaxis"/>
    <property type="evidence" value="ECO:0007669"/>
    <property type="project" value="UniProtKB-KW"/>
</dbReference>
<feature type="domain" description="Methyl-accepting transducer" evidence="11">
    <location>
        <begin position="434"/>
        <end position="684"/>
    </location>
</feature>
<gene>
    <name evidence="13" type="primary">mcpC1</name>
    <name evidence="13" type="ORF">ERIC2_c27610</name>
</gene>
<dbReference type="Pfam" id="PF02743">
    <property type="entry name" value="dCache_1"/>
    <property type="match status" value="1"/>
</dbReference>
<sequence length="720" mass="78462">MVVNVLNKKISDLADSLKQYIKRGSLGFGRKHEDNRGTGQKKKIRFVSPARSVSMKLFLVFFISILFFVLAVGTLSYIISQGVIQDKVSNASEQTIVQASEKLDVVFNTYDELSLQLFMDKEIQKGLTAAQKAENSSYEMLEISRDLNERLNLVLFSNKSLRGIALFDKDGRPITSTGISVGTAEKQTYSEEPWYKQAVENNGQATWAITRPKGYFSNSPAFALSRSLRDTSTNNVIGLIMLEIGVDVLDRQLEGLNLGDNGIVQLTDMEGNIAYSADKEMIGKKTDFKIPEKDTNKSSASFLTDNNEEQVMFSRLHVSKWLMFGALPVSALVKDAGIILNVTIIMAVIGAALAGLIGWIVARMLGKPLQNVRRLMRDGAGGNLTVRANYKSRDEIGQLGQSFDEMMSQITELVQQTSRSAQEVLSTSGELAHASKVTAASAKEIGVATGEISNGAGGLAAESERGNELSHNIGKQMQQVIEANLEMGTAAAGVRSASEQGTRHMKNLRTKTNAAEETVRNMLNKVVMLNDNTRSIRKILDMLHNITKQTNILSLNATIEAARAGAAGKGFMVVADEIRGLAEQSKQSIDVVAGITRSIENEIDETVSTLTAAYPVFQEQAESVKKADAIFQQVQQQMVAFIEQLDTVSSSIHELDESQAVLSDAMTNVSAVAEESLATSEEVASLSTEQLNISEGLVDLSDKLEQLSNSLKDSLSKFKV</sequence>
<dbReference type="PANTHER" id="PTHR32089">
    <property type="entry name" value="METHYL-ACCEPTING CHEMOTAXIS PROTEIN MCPB"/>
    <property type="match status" value="1"/>
</dbReference>